<comment type="caution">
    <text evidence="1">The sequence shown here is derived from an EMBL/GenBank/DDBJ whole genome shotgun (WGS) entry which is preliminary data.</text>
</comment>
<dbReference type="PANTHER" id="PTHR43434">
    <property type="entry name" value="PHOSPHOGLYCOLATE PHOSPHATASE"/>
    <property type="match status" value="1"/>
</dbReference>
<dbReference type="SFLD" id="SFLDG01129">
    <property type="entry name" value="C1.5:_HAD__Beta-PGM__Phosphata"/>
    <property type="match status" value="1"/>
</dbReference>
<dbReference type="AlphaFoldDB" id="A0A921GF61"/>
<evidence type="ECO:0000313" key="1">
    <source>
        <dbReference type="EMBL" id="HJF44729.1"/>
    </source>
</evidence>
<dbReference type="InterPro" id="IPR036412">
    <property type="entry name" value="HAD-like_sf"/>
</dbReference>
<dbReference type="Gene3D" id="3.40.50.1000">
    <property type="entry name" value="HAD superfamily/HAD-like"/>
    <property type="match status" value="1"/>
</dbReference>
<keyword evidence="1" id="KW-0378">Hydrolase</keyword>
<dbReference type="GO" id="GO:0006281">
    <property type="term" value="P:DNA repair"/>
    <property type="evidence" value="ECO:0007669"/>
    <property type="project" value="TreeGrafter"/>
</dbReference>
<dbReference type="Gene3D" id="1.10.150.240">
    <property type="entry name" value="Putative phosphatase, domain 2"/>
    <property type="match status" value="1"/>
</dbReference>
<evidence type="ECO:0000313" key="2">
    <source>
        <dbReference type="Proteomes" id="UP000697330"/>
    </source>
</evidence>
<dbReference type="GO" id="GO:0005829">
    <property type="term" value="C:cytosol"/>
    <property type="evidence" value="ECO:0007669"/>
    <property type="project" value="TreeGrafter"/>
</dbReference>
<dbReference type="InterPro" id="IPR050155">
    <property type="entry name" value="HAD-like_hydrolase_sf"/>
</dbReference>
<sequence length="222" mass="23775">MPAYQTVVFDLDGTLLNTLEDLHLSTNAALAAHDMPPHSIDDVRRFVGNGIRLLIHRAVPAGTDAATEEAVYEDFCAHYAAHCEDHTGPYPGIPELLAHLRAAGVRLAVVSNKGDFAVQELIARQFPGAFDAVLGENEAAGIRKKPAPDMVEAALGRMSVTREGMVYVGDSEVDVQTADAVGCSCISCTWGFRGRDELVRAGATTFVDTPDELERVLLASAQ</sequence>
<dbReference type="InterPro" id="IPR041492">
    <property type="entry name" value="HAD_2"/>
</dbReference>
<name>A0A921GF61_9ACTN</name>
<dbReference type="InterPro" id="IPR006549">
    <property type="entry name" value="HAD-SF_hydro_IIIA"/>
</dbReference>
<dbReference type="PRINTS" id="PR00413">
    <property type="entry name" value="HADHALOGNASE"/>
</dbReference>
<dbReference type="InterPro" id="IPR006439">
    <property type="entry name" value="HAD-SF_hydro_IA"/>
</dbReference>
<protein>
    <submittedName>
        <fullName evidence="1">HAD-IIIA family hydrolase</fullName>
    </submittedName>
</protein>
<dbReference type="NCBIfam" id="TIGR01662">
    <property type="entry name" value="HAD-SF-IIIA"/>
    <property type="match status" value="1"/>
</dbReference>
<dbReference type="SFLD" id="SFLDG01135">
    <property type="entry name" value="C1.5.6:_HAD__Beta-PGM__Phospha"/>
    <property type="match status" value="1"/>
</dbReference>
<dbReference type="PANTHER" id="PTHR43434:SF1">
    <property type="entry name" value="PHOSPHOGLYCOLATE PHOSPHATASE"/>
    <property type="match status" value="1"/>
</dbReference>
<proteinExistence type="predicted"/>
<gene>
    <name evidence="1" type="ORF">K8U72_02950</name>
</gene>
<reference evidence="1" key="1">
    <citation type="journal article" date="2021" name="PeerJ">
        <title>Extensive microbial diversity within the chicken gut microbiome revealed by metagenomics and culture.</title>
        <authorList>
            <person name="Gilroy R."/>
            <person name="Ravi A."/>
            <person name="Getino M."/>
            <person name="Pursley I."/>
            <person name="Horton D.L."/>
            <person name="Alikhan N.F."/>
            <person name="Baker D."/>
            <person name="Gharbi K."/>
            <person name="Hall N."/>
            <person name="Watson M."/>
            <person name="Adriaenssens E.M."/>
            <person name="Foster-Nyarko E."/>
            <person name="Jarju S."/>
            <person name="Secka A."/>
            <person name="Antonio M."/>
            <person name="Oren A."/>
            <person name="Chaudhuri R.R."/>
            <person name="La Ragione R."/>
            <person name="Hildebrand F."/>
            <person name="Pallen M.J."/>
        </authorList>
    </citation>
    <scope>NUCLEOTIDE SEQUENCE</scope>
    <source>
        <strain evidence="1">CHK124-7917</strain>
    </source>
</reference>
<dbReference type="InterPro" id="IPR023198">
    <property type="entry name" value="PGP-like_dom2"/>
</dbReference>
<dbReference type="SUPFAM" id="SSF56784">
    <property type="entry name" value="HAD-like"/>
    <property type="match status" value="1"/>
</dbReference>
<dbReference type="GO" id="GO:0008967">
    <property type="term" value="F:phosphoglycolate phosphatase activity"/>
    <property type="evidence" value="ECO:0007669"/>
    <property type="project" value="TreeGrafter"/>
</dbReference>
<dbReference type="InterPro" id="IPR023214">
    <property type="entry name" value="HAD_sf"/>
</dbReference>
<dbReference type="Proteomes" id="UP000697330">
    <property type="component" value="Unassembled WGS sequence"/>
</dbReference>
<organism evidence="1 2">
    <name type="scientific">Thermophilibacter provencensis</name>
    <dbReference type="NCBI Taxonomy" id="1852386"/>
    <lineage>
        <taxon>Bacteria</taxon>
        <taxon>Bacillati</taxon>
        <taxon>Actinomycetota</taxon>
        <taxon>Coriobacteriia</taxon>
        <taxon>Coriobacteriales</taxon>
        <taxon>Atopobiaceae</taxon>
        <taxon>Thermophilibacter</taxon>
    </lineage>
</organism>
<reference evidence="1" key="2">
    <citation type="submission" date="2021-09" db="EMBL/GenBank/DDBJ databases">
        <authorList>
            <person name="Gilroy R."/>
        </authorList>
    </citation>
    <scope>NUCLEOTIDE SEQUENCE</scope>
    <source>
        <strain evidence="1">CHK124-7917</strain>
    </source>
</reference>
<dbReference type="Pfam" id="PF13419">
    <property type="entry name" value="HAD_2"/>
    <property type="match status" value="1"/>
</dbReference>
<dbReference type="NCBIfam" id="TIGR01549">
    <property type="entry name" value="HAD-SF-IA-v1"/>
    <property type="match status" value="1"/>
</dbReference>
<accession>A0A921GF61</accession>
<dbReference type="RefSeq" id="WP_274958708.1">
    <property type="nucleotide sequence ID" value="NZ_DYWQ01000048.1"/>
</dbReference>
<dbReference type="SFLD" id="SFLDS00003">
    <property type="entry name" value="Haloacid_Dehalogenase"/>
    <property type="match status" value="1"/>
</dbReference>
<dbReference type="EMBL" id="DYWQ01000048">
    <property type="protein sequence ID" value="HJF44729.1"/>
    <property type="molecule type" value="Genomic_DNA"/>
</dbReference>